<feature type="domain" description="Glycosyl hydrolase family 13 catalytic" evidence="3">
    <location>
        <begin position="133"/>
        <end position="522"/>
    </location>
</feature>
<evidence type="ECO:0000256" key="2">
    <source>
        <dbReference type="ARBA" id="ARBA00023295"/>
    </source>
</evidence>
<dbReference type="GO" id="GO:0004553">
    <property type="term" value="F:hydrolase activity, hydrolyzing O-glycosyl compounds"/>
    <property type="evidence" value="ECO:0007669"/>
    <property type="project" value="InterPro"/>
</dbReference>
<dbReference type="CDD" id="cd02857">
    <property type="entry name" value="E_set_CDase_PDE_N"/>
    <property type="match status" value="1"/>
</dbReference>
<dbReference type="AlphaFoldDB" id="A0A6J6YCF2"/>
<dbReference type="Pfam" id="PF00128">
    <property type="entry name" value="Alpha-amylase"/>
    <property type="match status" value="1"/>
</dbReference>
<keyword evidence="1" id="KW-0378">Hydrolase</keyword>
<evidence type="ECO:0000313" key="5">
    <source>
        <dbReference type="EMBL" id="CAB4806115.1"/>
    </source>
</evidence>
<name>A0A6J6YCF2_9ZZZZ</name>
<dbReference type="EMBL" id="CAEZYX010000047">
    <property type="protein sequence ID" value="CAB4741774.1"/>
    <property type="molecule type" value="Genomic_DNA"/>
</dbReference>
<sequence>MGSVANFLVPHHDGSELYLSNSAPKLGEKVTFRVRVPNEYKFDQGVMRYYHDGEPRTGYLELAKKGKIESWWEITIPIINPQTKYRFLFAGEGKFDWLSAAGLHNHDVHSNTDFQIIAKPAYPKWLKSSIFYQIFPDRFASSGKKILPKWAHEEPWNSFDNSKQNWNGQEIAGGDLKGVESHLDYLTDLGINGIYFTPFFPSRSNHRYDATSFEEVDPLLGGNEAWFSLRKATDKRGIRLVGDLTSNHCGAGHYWMELAQSSKRARERGYFYWDKSVKWGYVGWWGLKSLPKLNFASKALRKEMYEGKNSIVKKWLSPKFGMSGWRIDVGNMTGKLGDIDIHDEVMHGIRKAMDEVAPSAWLVAENGDFVAEDLAGYGWHGTMNYQGFMRPIASWMNKGAKLSGGFQGLPIDSPMITGTQLVETIKNFNGSLPWRALTASMVLLDSHDTPRFRTIVSGDRDRHLAAMTMLLTYPGVPSIFMGDEIGLEGTHGDDTRKTIKWDDRSKWDLEFLAEVKKLTALRRKNDALVNGGLRWVAAEDGHIAYLRESKKSKVLVLITTISSEIKIDLSKYGYRVAKTLYGKNANGSMINIKSNGATQGIWELK</sequence>
<dbReference type="Gene3D" id="3.20.20.80">
    <property type="entry name" value="Glycosidases"/>
    <property type="match status" value="1"/>
</dbReference>
<evidence type="ECO:0000256" key="1">
    <source>
        <dbReference type="ARBA" id="ARBA00022801"/>
    </source>
</evidence>
<dbReference type="InterPro" id="IPR017853">
    <property type="entry name" value="GH"/>
</dbReference>
<dbReference type="PANTHER" id="PTHR10357:SF210">
    <property type="entry name" value="MALTODEXTRIN GLUCOSIDASE"/>
    <property type="match status" value="1"/>
</dbReference>
<dbReference type="SUPFAM" id="SSF81296">
    <property type="entry name" value="E set domains"/>
    <property type="match status" value="1"/>
</dbReference>
<reference evidence="5" key="1">
    <citation type="submission" date="2020-05" db="EMBL/GenBank/DDBJ databases">
        <authorList>
            <person name="Chiriac C."/>
            <person name="Salcher M."/>
            <person name="Ghai R."/>
            <person name="Kavagutti S V."/>
        </authorList>
    </citation>
    <scope>NUCLEOTIDE SEQUENCE</scope>
</reference>
<dbReference type="SUPFAM" id="SSF51445">
    <property type="entry name" value="(Trans)glycosidases"/>
    <property type="match status" value="1"/>
</dbReference>
<dbReference type="GO" id="GO:0005975">
    <property type="term" value="P:carbohydrate metabolic process"/>
    <property type="evidence" value="ECO:0007669"/>
    <property type="project" value="InterPro"/>
</dbReference>
<keyword evidence="2" id="KW-0326">Glycosidase</keyword>
<gene>
    <name evidence="4" type="ORF">UFOPK2802_00589</name>
    <name evidence="5" type="ORF">UFOPK3083_00628</name>
</gene>
<dbReference type="InterPro" id="IPR006047">
    <property type="entry name" value="GH13_cat_dom"/>
</dbReference>
<evidence type="ECO:0000259" key="3">
    <source>
        <dbReference type="SMART" id="SM00642"/>
    </source>
</evidence>
<dbReference type="CDD" id="cd11338">
    <property type="entry name" value="AmyAc_CMD"/>
    <property type="match status" value="1"/>
</dbReference>
<dbReference type="InterPro" id="IPR013783">
    <property type="entry name" value="Ig-like_fold"/>
</dbReference>
<dbReference type="SMART" id="SM00642">
    <property type="entry name" value="Aamy"/>
    <property type="match status" value="1"/>
</dbReference>
<proteinExistence type="predicted"/>
<dbReference type="Gene3D" id="2.60.40.10">
    <property type="entry name" value="Immunoglobulins"/>
    <property type="match status" value="1"/>
</dbReference>
<protein>
    <submittedName>
        <fullName evidence="5">Unannotated protein</fullName>
    </submittedName>
</protein>
<organism evidence="5">
    <name type="scientific">freshwater metagenome</name>
    <dbReference type="NCBI Taxonomy" id="449393"/>
    <lineage>
        <taxon>unclassified sequences</taxon>
        <taxon>metagenomes</taxon>
        <taxon>ecological metagenomes</taxon>
    </lineage>
</organism>
<evidence type="ECO:0000313" key="4">
    <source>
        <dbReference type="EMBL" id="CAB4741774.1"/>
    </source>
</evidence>
<accession>A0A6J6YCF2</accession>
<dbReference type="PANTHER" id="PTHR10357">
    <property type="entry name" value="ALPHA-AMYLASE FAMILY MEMBER"/>
    <property type="match status" value="1"/>
</dbReference>
<dbReference type="EMBL" id="CAFAAT010000058">
    <property type="protein sequence ID" value="CAB4806115.1"/>
    <property type="molecule type" value="Genomic_DNA"/>
</dbReference>
<dbReference type="InterPro" id="IPR014756">
    <property type="entry name" value="Ig_E-set"/>
</dbReference>
<dbReference type="InterPro" id="IPR004185">
    <property type="entry name" value="Glyco_hydro_13_lg-like_dom"/>
</dbReference>